<dbReference type="EMBL" id="MK721184">
    <property type="protein sequence ID" value="QBZ69068.1"/>
    <property type="molecule type" value="Genomic_DNA"/>
</dbReference>
<evidence type="ECO:0000313" key="2">
    <source>
        <dbReference type="Proteomes" id="UP000297104"/>
    </source>
</evidence>
<proteinExistence type="predicted"/>
<dbReference type="RefSeq" id="YP_009909010.1">
    <property type="nucleotide sequence ID" value="NC_049939.1"/>
</dbReference>
<evidence type="ECO:0000313" key="1">
    <source>
        <dbReference type="EMBL" id="QBZ69068.1"/>
    </source>
</evidence>
<keyword evidence="2" id="KW-1185">Reference proteome</keyword>
<organism evidence="1 2">
    <name type="scientific">Enterococcus phage vB_EfaP_Ef7.3</name>
    <dbReference type="NCBI Taxonomy" id="2546619"/>
    <lineage>
        <taxon>Viruses</taxon>
        <taxon>Duplodnaviria</taxon>
        <taxon>Heunggongvirae</taxon>
        <taxon>Uroviricota</taxon>
        <taxon>Caudoviricetes</taxon>
        <taxon>Rountreeviridae</taxon>
        <taxon>Sarlesvirinae</taxon>
        <taxon>Copernicusvirus</taxon>
        <taxon>Copernicusvirus Ef73</taxon>
    </lineage>
</organism>
<dbReference type="Proteomes" id="UP000297104">
    <property type="component" value="Genome"/>
</dbReference>
<sequence>MIEKCGIGEINNMRELVYLKCQYCGEGFNELRRFLGHENFCKKKKGANDMKKFINRCRYCNMAFGVMEDLWLHEVACDKLTTDESLNQDNVKPNHYKQGKEDLIEMWYRTMTLEQFRGAMKSNIIKYTMRYENKNGIEDLNKAMEYLERLKKYEENELNRN</sequence>
<dbReference type="KEGG" id="vg:56214580"/>
<name>A0A4D6DSF8_9CAUD</name>
<reference evidence="1 2" key="1">
    <citation type="submission" date="2019-03" db="EMBL/GenBank/DDBJ databases">
        <title>Bacteriophages that Target Cytolytic Enterococcus faecalis Reduce Features of Ethanol-induced Liver Disease.</title>
        <authorList>
            <person name="Fouts D.E."/>
            <person name="Duan Y."/>
            <person name="White R.C."/>
            <person name="Nguyen K."/>
            <person name="Singh I."/>
            <person name="Schnabl B."/>
        </authorList>
    </citation>
    <scope>NUCLEOTIDE SEQUENCE [LARGE SCALE GENOMIC DNA]</scope>
</reference>
<dbReference type="Pfam" id="PF11753">
    <property type="entry name" value="DUF3310"/>
    <property type="match status" value="1"/>
</dbReference>
<accession>A0A4D6DSF8</accession>
<dbReference type="InterPro" id="IPR021739">
    <property type="entry name" value="SaV-like"/>
</dbReference>
<protein>
    <submittedName>
        <fullName evidence="1">Uncharacterized protein</fullName>
    </submittedName>
</protein>
<dbReference type="GeneID" id="56214580"/>